<sequence length="71" mass="8666">MLLELLFRDQQKKRAFTLSSFGVILIFKWMQRRFQQLTNRFLQGSWIHLFHNFLNCHSGEVWRLFFGSVCL</sequence>
<dbReference type="Proteomes" id="UP001164929">
    <property type="component" value="Chromosome 3"/>
</dbReference>
<comment type="caution">
    <text evidence="1">The sequence shown here is derived from an EMBL/GenBank/DDBJ whole genome shotgun (WGS) entry which is preliminary data.</text>
</comment>
<dbReference type="EMBL" id="JAQIZT010000003">
    <property type="protein sequence ID" value="KAJ7004456.1"/>
    <property type="molecule type" value="Genomic_DNA"/>
</dbReference>
<accession>A0AAD6R8X5</accession>
<dbReference type="AlphaFoldDB" id="A0AAD6R8X5"/>
<protein>
    <submittedName>
        <fullName evidence="1">Uncharacterized protein</fullName>
    </submittedName>
</protein>
<evidence type="ECO:0000313" key="1">
    <source>
        <dbReference type="EMBL" id="KAJ7004456.1"/>
    </source>
</evidence>
<organism evidence="1 2">
    <name type="scientific">Populus alba x Populus x berolinensis</name>
    <dbReference type="NCBI Taxonomy" id="444605"/>
    <lineage>
        <taxon>Eukaryota</taxon>
        <taxon>Viridiplantae</taxon>
        <taxon>Streptophyta</taxon>
        <taxon>Embryophyta</taxon>
        <taxon>Tracheophyta</taxon>
        <taxon>Spermatophyta</taxon>
        <taxon>Magnoliopsida</taxon>
        <taxon>eudicotyledons</taxon>
        <taxon>Gunneridae</taxon>
        <taxon>Pentapetalae</taxon>
        <taxon>rosids</taxon>
        <taxon>fabids</taxon>
        <taxon>Malpighiales</taxon>
        <taxon>Salicaceae</taxon>
        <taxon>Saliceae</taxon>
        <taxon>Populus</taxon>
    </lineage>
</organism>
<keyword evidence="2" id="KW-1185">Reference proteome</keyword>
<reference evidence="1" key="1">
    <citation type="journal article" date="2023" name="Mol. Ecol. Resour.">
        <title>Chromosome-level genome assembly of a triploid poplar Populus alba 'Berolinensis'.</title>
        <authorList>
            <person name="Chen S."/>
            <person name="Yu Y."/>
            <person name="Wang X."/>
            <person name="Wang S."/>
            <person name="Zhang T."/>
            <person name="Zhou Y."/>
            <person name="He R."/>
            <person name="Meng N."/>
            <person name="Wang Y."/>
            <person name="Liu W."/>
            <person name="Liu Z."/>
            <person name="Liu J."/>
            <person name="Guo Q."/>
            <person name="Huang H."/>
            <person name="Sederoff R.R."/>
            <person name="Wang G."/>
            <person name="Qu G."/>
            <person name="Chen S."/>
        </authorList>
    </citation>
    <scope>NUCLEOTIDE SEQUENCE</scope>
    <source>
        <strain evidence="1">SC-2020</strain>
    </source>
</reference>
<proteinExistence type="predicted"/>
<gene>
    <name evidence="1" type="ORF">NC653_009350</name>
</gene>
<name>A0AAD6R8X5_9ROSI</name>
<evidence type="ECO:0000313" key="2">
    <source>
        <dbReference type="Proteomes" id="UP001164929"/>
    </source>
</evidence>